<dbReference type="EMBL" id="RXIC02000022">
    <property type="protein sequence ID" value="KAB1215603.1"/>
    <property type="molecule type" value="Genomic_DNA"/>
</dbReference>
<comment type="caution">
    <text evidence="2">The sequence shown here is derived from an EMBL/GenBank/DDBJ whole genome shotgun (WGS) entry which is preliminary data.</text>
</comment>
<proteinExistence type="predicted"/>
<keyword evidence="3" id="KW-1185">Reference proteome</keyword>
<evidence type="ECO:0000256" key="1">
    <source>
        <dbReference type="SAM" id="MobiDB-lite"/>
    </source>
</evidence>
<reference evidence="2 3" key="1">
    <citation type="journal article" date="2019" name="Plant Biotechnol. J.">
        <title>The red bayberry genome and genetic basis of sex determination.</title>
        <authorList>
            <person name="Jia H.M."/>
            <person name="Jia H.J."/>
            <person name="Cai Q.L."/>
            <person name="Wang Y."/>
            <person name="Zhao H.B."/>
            <person name="Yang W.F."/>
            <person name="Wang G.Y."/>
            <person name="Li Y.H."/>
            <person name="Zhan D.L."/>
            <person name="Shen Y.T."/>
            <person name="Niu Q.F."/>
            <person name="Chang L."/>
            <person name="Qiu J."/>
            <person name="Zhao L."/>
            <person name="Xie H.B."/>
            <person name="Fu W.Y."/>
            <person name="Jin J."/>
            <person name="Li X.W."/>
            <person name="Jiao Y."/>
            <person name="Zhou C.C."/>
            <person name="Tu T."/>
            <person name="Chai C.Y."/>
            <person name="Gao J.L."/>
            <person name="Fan L.J."/>
            <person name="van de Weg E."/>
            <person name="Wang J.Y."/>
            <person name="Gao Z.S."/>
        </authorList>
    </citation>
    <scope>NUCLEOTIDE SEQUENCE [LARGE SCALE GENOMIC DNA]</scope>
    <source>
        <tissue evidence="2">Leaves</tissue>
    </source>
</reference>
<accession>A0A6A1VS12</accession>
<feature type="region of interest" description="Disordered" evidence="1">
    <location>
        <begin position="85"/>
        <end position="124"/>
    </location>
</feature>
<dbReference type="AlphaFoldDB" id="A0A6A1VS12"/>
<dbReference type="Proteomes" id="UP000516437">
    <property type="component" value="Chromosome 4"/>
</dbReference>
<sequence length="306" mass="33904">MSEEILDADLYILVMTIWTFVTDTFEVFVGYEPQWSLKDPLTPVVPLVEDLGLVDVDLVLLYVVPPPPGPPVESTGDNEIIDLTSDTESRGRQNVTMPANPKDAPRSLKAHNAGETQQTKGARKLSEEIKQLKQDLQVQIVCCEHEMDEVVLQENQVKHLTNEVTEVRHQLQLKIENSSDCWAQGFIDDFNSLKTALSASAWYPDLDYSDISVKQLSTAFNQLASQRGTPTLEMSFPIFNSTDALINQEASPSLEIIEKDRGSLKANLEGVGENAPDPTLSPFSLPEVTGPKDPFVTLRDTLLPPS</sequence>
<name>A0A6A1VS12_9ROSI</name>
<protein>
    <submittedName>
        <fullName evidence="2">Uncharacterized protein</fullName>
    </submittedName>
</protein>
<evidence type="ECO:0000313" key="2">
    <source>
        <dbReference type="EMBL" id="KAB1215603.1"/>
    </source>
</evidence>
<feature type="region of interest" description="Disordered" evidence="1">
    <location>
        <begin position="269"/>
        <end position="306"/>
    </location>
</feature>
<evidence type="ECO:0000313" key="3">
    <source>
        <dbReference type="Proteomes" id="UP000516437"/>
    </source>
</evidence>
<organism evidence="2 3">
    <name type="scientific">Morella rubra</name>
    <name type="common">Chinese bayberry</name>
    <dbReference type="NCBI Taxonomy" id="262757"/>
    <lineage>
        <taxon>Eukaryota</taxon>
        <taxon>Viridiplantae</taxon>
        <taxon>Streptophyta</taxon>
        <taxon>Embryophyta</taxon>
        <taxon>Tracheophyta</taxon>
        <taxon>Spermatophyta</taxon>
        <taxon>Magnoliopsida</taxon>
        <taxon>eudicotyledons</taxon>
        <taxon>Gunneridae</taxon>
        <taxon>Pentapetalae</taxon>
        <taxon>rosids</taxon>
        <taxon>fabids</taxon>
        <taxon>Fagales</taxon>
        <taxon>Myricaceae</taxon>
        <taxon>Morella</taxon>
    </lineage>
</organism>
<gene>
    <name evidence="2" type="ORF">CJ030_MR4G001653</name>
</gene>